<dbReference type="OrthoDB" id="3015995at2759"/>
<keyword evidence="2" id="KW-1185">Reference proteome</keyword>
<dbReference type="EMBL" id="SDEE01000155">
    <property type="protein sequence ID" value="RXW20323.1"/>
    <property type="molecule type" value="Genomic_DNA"/>
</dbReference>
<evidence type="ECO:0008006" key="3">
    <source>
        <dbReference type="Google" id="ProtNLM"/>
    </source>
</evidence>
<name>A0A4Q2DK55_9AGAR</name>
<dbReference type="Proteomes" id="UP000290288">
    <property type="component" value="Unassembled WGS sequence"/>
</dbReference>
<comment type="caution">
    <text evidence="1">The sequence shown here is derived from an EMBL/GenBank/DDBJ whole genome shotgun (WGS) entry which is preliminary data.</text>
</comment>
<accession>A0A4Q2DK55</accession>
<reference evidence="1 2" key="1">
    <citation type="submission" date="2019-01" db="EMBL/GenBank/DDBJ databases">
        <title>Draft genome sequence of Psathyrella aberdarensis IHI B618.</title>
        <authorList>
            <person name="Buettner E."/>
            <person name="Kellner H."/>
        </authorList>
    </citation>
    <scope>NUCLEOTIDE SEQUENCE [LARGE SCALE GENOMIC DNA]</scope>
    <source>
        <strain evidence="1 2">IHI B618</strain>
    </source>
</reference>
<proteinExistence type="predicted"/>
<organism evidence="1 2">
    <name type="scientific">Candolleomyces aberdarensis</name>
    <dbReference type="NCBI Taxonomy" id="2316362"/>
    <lineage>
        <taxon>Eukaryota</taxon>
        <taxon>Fungi</taxon>
        <taxon>Dikarya</taxon>
        <taxon>Basidiomycota</taxon>
        <taxon>Agaricomycotina</taxon>
        <taxon>Agaricomycetes</taxon>
        <taxon>Agaricomycetidae</taxon>
        <taxon>Agaricales</taxon>
        <taxon>Agaricineae</taxon>
        <taxon>Psathyrellaceae</taxon>
        <taxon>Candolleomyces</taxon>
    </lineage>
</organism>
<protein>
    <recommendedName>
        <fullName evidence="3">DRBM domain-containing protein</fullName>
    </recommendedName>
</protein>
<evidence type="ECO:0000313" key="2">
    <source>
        <dbReference type="Proteomes" id="UP000290288"/>
    </source>
</evidence>
<evidence type="ECO:0000313" key="1">
    <source>
        <dbReference type="EMBL" id="RXW20323.1"/>
    </source>
</evidence>
<gene>
    <name evidence="1" type="ORF">EST38_g5543</name>
</gene>
<dbReference type="AlphaFoldDB" id="A0A4Q2DK55"/>
<sequence length="77" mass="8752">MSDSTRDYIQMVHNQVAGSQWEHLPNRGSNLHAVRLLVNGVEQGRATATRRNTAKKIIAYAYLRGLGWVPRDEEMES</sequence>